<keyword evidence="3" id="KW-1185">Reference proteome</keyword>
<evidence type="ECO:0000256" key="1">
    <source>
        <dbReference type="SAM" id="MobiDB-lite"/>
    </source>
</evidence>
<evidence type="ECO:0000313" key="3">
    <source>
        <dbReference type="Proteomes" id="UP001341281"/>
    </source>
</evidence>
<feature type="compositionally biased region" description="Pro residues" evidence="1">
    <location>
        <begin position="1"/>
        <end position="12"/>
    </location>
</feature>
<dbReference type="Proteomes" id="UP001341281">
    <property type="component" value="Chromosome 01"/>
</dbReference>
<dbReference type="AlphaFoldDB" id="A0AAQ3PVI7"/>
<sequence length="102" mass="11010">MGVQPEPIPPWAASPRSSSMESLKQAPRSVGYCLSWKNSTSNGLKTKGGGVQGKWGTKLLGEAPGMCFWSCQSPGVKSCDEKTAIYQDEIQNVLHMDVSVHL</sequence>
<accession>A0AAQ3PVI7</accession>
<gene>
    <name evidence="2" type="ORF">U9M48_004639</name>
</gene>
<reference evidence="2 3" key="1">
    <citation type="submission" date="2024-02" db="EMBL/GenBank/DDBJ databases">
        <title>High-quality chromosome-scale genome assembly of Pensacola bahiagrass (Paspalum notatum Flugge var. saurae).</title>
        <authorList>
            <person name="Vega J.M."/>
            <person name="Podio M."/>
            <person name="Orjuela J."/>
            <person name="Siena L.A."/>
            <person name="Pessino S.C."/>
            <person name="Combes M.C."/>
            <person name="Mariac C."/>
            <person name="Albertini E."/>
            <person name="Pupilli F."/>
            <person name="Ortiz J.P.A."/>
            <person name="Leblanc O."/>
        </authorList>
    </citation>
    <scope>NUCLEOTIDE SEQUENCE [LARGE SCALE GENOMIC DNA]</scope>
    <source>
        <strain evidence="2">R1</strain>
        <tissue evidence="2">Leaf</tissue>
    </source>
</reference>
<feature type="region of interest" description="Disordered" evidence="1">
    <location>
        <begin position="1"/>
        <end position="23"/>
    </location>
</feature>
<organism evidence="2 3">
    <name type="scientific">Paspalum notatum var. saurae</name>
    <dbReference type="NCBI Taxonomy" id="547442"/>
    <lineage>
        <taxon>Eukaryota</taxon>
        <taxon>Viridiplantae</taxon>
        <taxon>Streptophyta</taxon>
        <taxon>Embryophyta</taxon>
        <taxon>Tracheophyta</taxon>
        <taxon>Spermatophyta</taxon>
        <taxon>Magnoliopsida</taxon>
        <taxon>Liliopsida</taxon>
        <taxon>Poales</taxon>
        <taxon>Poaceae</taxon>
        <taxon>PACMAD clade</taxon>
        <taxon>Panicoideae</taxon>
        <taxon>Andropogonodae</taxon>
        <taxon>Paspaleae</taxon>
        <taxon>Paspalinae</taxon>
        <taxon>Paspalum</taxon>
    </lineage>
</organism>
<name>A0AAQ3PVI7_PASNO</name>
<evidence type="ECO:0000313" key="2">
    <source>
        <dbReference type="EMBL" id="WVZ53737.1"/>
    </source>
</evidence>
<dbReference type="EMBL" id="CP144745">
    <property type="protein sequence ID" value="WVZ53737.1"/>
    <property type="molecule type" value="Genomic_DNA"/>
</dbReference>
<protein>
    <submittedName>
        <fullName evidence="2">Uncharacterized protein</fullName>
    </submittedName>
</protein>
<proteinExistence type="predicted"/>